<dbReference type="Pfam" id="PF21806">
    <property type="entry name" value="DUF6879"/>
    <property type="match status" value="1"/>
</dbReference>
<dbReference type="InterPro" id="IPR049244">
    <property type="entry name" value="DUF6879"/>
</dbReference>
<dbReference type="EMBL" id="JAVRFI010000003">
    <property type="protein sequence ID" value="MDT0448810.1"/>
    <property type="molecule type" value="Genomic_DNA"/>
</dbReference>
<reference evidence="2" key="1">
    <citation type="submission" date="2024-05" db="EMBL/GenBank/DDBJ databases">
        <title>30 novel species of actinomycetes from the DSMZ collection.</title>
        <authorList>
            <person name="Nouioui I."/>
        </authorList>
    </citation>
    <scope>NUCLEOTIDE SEQUENCE</scope>
    <source>
        <strain evidence="2">DSM 40473</strain>
    </source>
</reference>
<evidence type="ECO:0000313" key="3">
    <source>
        <dbReference type="Proteomes" id="UP001180531"/>
    </source>
</evidence>
<accession>A0ABU2SIT6</accession>
<protein>
    <recommendedName>
        <fullName evidence="1">DUF6879 domain-containing protein</fullName>
    </recommendedName>
</protein>
<gene>
    <name evidence="2" type="ORF">RM609_06910</name>
</gene>
<comment type="caution">
    <text evidence="2">The sequence shown here is derived from an EMBL/GenBank/DDBJ whole genome shotgun (WGS) entry which is preliminary data.</text>
</comment>
<feature type="domain" description="DUF6879" evidence="1">
    <location>
        <begin position="8"/>
        <end position="172"/>
    </location>
</feature>
<dbReference type="Proteomes" id="UP001180531">
    <property type="component" value="Unassembled WGS sequence"/>
</dbReference>
<sequence length="173" mass="19615">MSQTDLAFTDLLANTRRSAVHLEMRDSYGIGEEAAEFEAWHAGWRPSSEPGTWWNDFHTMVRDAVVRGVAFRRARIASEPVSDYIRYEHSCAYQNIAAGELARWLPRRNASDIALPGNGFWLFGERVIMWNDFTGDGGSAGSDLEERPDVGKLCSTAFEAVWERATPHEEYRI</sequence>
<proteinExistence type="predicted"/>
<name>A0ABU2SIT6_9ACTN</name>
<organism evidence="2 3">
    <name type="scientific">Streptomyces hesseae</name>
    <dbReference type="NCBI Taxonomy" id="3075519"/>
    <lineage>
        <taxon>Bacteria</taxon>
        <taxon>Bacillati</taxon>
        <taxon>Actinomycetota</taxon>
        <taxon>Actinomycetes</taxon>
        <taxon>Kitasatosporales</taxon>
        <taxon>Streptomycetaceae</taxon>
        <taxon>Streptomyces</taxon>
    </lineage>
</organism>
<evidence type="ECO:0000259" key="1">
    <source>
        <dbReference type="Pfam" id="PF21806"/>
    </source>
</evidence>
<evidence type="ECO:0000313" key="2">
    <source>
        <dbReference type="EMBL" id="MDT0448810.1"/>
    </source>
</evidence>
<dbReference type="RefSeq" id="WP_311608805.1">
    <property type="nucleotide sequence ID" value="NZ_JAVRFI010000003.1"/>
</dbReference>
<keyword evidence="3" id="KW-1185">Reference proteome</keyword>